<feature type="domain" description="RING-type" evidence="4">
    <location>
        <begin position="265"/>
        <end position="302"/>
    </location>
</feature>
<gene>
    <name evidence="5" type="ORF">MELIAE_LOCUS4393</name>
</gene>
<evidence type="ECO:0000313" key="5">
    <source>
        <dbReference type="EMBL" id="CAH0551871.1"/>
    </source>
</evidence>
<keyword evidence="1" id="KW-0479">Metal-binding</keyword>
<accession>A0A9P0AZ38</accession>
<reference evidence="5" key="1">
    <citation type="submission" date="2021-12" db="EMBL/GenBank/DDBJ databases">
        <authorList>
            <person name="King R."/>
        </authorList>
    </citation>
    <scope>NUCLEOTIDE SEQUENCE</scope>
</reference>
<feature type="transmembrane region" description="Helical" evidence="3">
    <location>
        <begin position="73"/>
        <end position="95"/>
    </location>
</feature>
<name>A0A9P0AZ38_BRAAE</name>
<dbReference type="EMBL" id="OV121133">
    <property type="protein sequence ID" value="CAH0551871.1"/>
    <property type="molecule type" value="Genomic_DNA"/>
</dbReference>
<keyword evidence="3" id="KW-0812">Transmembrane</keyword>
<evidence type="ECO:0000259" key="4">
    <source>
        <dbReference type="SMART" id="SM00184"/>
    </source>
</evidence>
<evidence type="ECO:0000256" key="1">
    <source>
        <dbReference type="ARBA" id="ARBA00022771"/>
    </source>
</evidence>
<dbReference type="Proteomes" id="UP001154078">
    <property type="component" value="Chromosome 2"/>
</dbReference>
<dbReference type="GO" id="GO:0008270">
    <property type="term" value="F:zinc ion binding"/>
    <property type="evidence" value="ECO:0007669"/>
    <property type="project" value="UniProtKB-KW"/>
</dbReference>
<keyword evidence="3" id="KW-1133">Transmembrane helix</keyword>
<dbReference type="SUPFAM" id="SSF57850">
    <property type="entry name" value="RING/U-box"/>
    <property type="match status" value="1"/>
</dbReference>
<dbReference type="InterPro" id="IPR001841">
    <property type="entry name" value="Znf_RING"/>
</dbReference>
<evidence type="ECO:0000256" key="2">
    <source>
        <dbReference type="ARBA" id="ARBA00022833"/>
    </source>
</evidence>
<evidence type="ECO:0000256" key="3">
    <source>
        <dbReference type="SAM" id="Phobius"/>
    </source>
</evidence>
<feature type="transmembrane region" description="Helical" evidence="3">
    <location>
        <begin position="213"/>
        <end position="229"/>
    </location>
</feature>
<sequence>MFNIPVSGTQSCFHTVFNVIRGVFVEMVEEMHYMEQFFIKLQNIYAFICQMCFFILCQLYLEHPNMLELKTDRSVVMALTTILFYSVMSYFVTRIKDICANNRVRSIDTTRSFRNYTKWICKIILEWLKAIVVVICLKEQGINYEPSLQYSLLTFGYFMCTEKIFIEIFPRAMEYLELNALENLEHMYIPLIMNMAAIAAGLIVSFYTVSVEYYPFVMFSVYFLIYLRCKDAYYNYWECIVTEKETYSSFRTATERDIKKWNDICAVCLNRMSRARITPCNHLFHPFCLKQCLRNSYFCPLCKQHFIDTHVNK</sequence>
<organism evidence="5 6">
    <name type="scientific">Brassicogethes aeneus</name>
    <name type="common">Rape pollen beetle</name>
    <name type="synonym">Meligethes aeneus</name>
    <dbReference type="NCBI Taxonomy" id="1431903"/>
    <lineage>
        <taxon>Eukaryota</taxon>
        <taxon>Metazoa</taxon>
        <taxon>Ecdysozoa</taxon>
        <taxon>Arthropoda</taxon>
        <taxon>Hexapoda</taxon>
        <taxon>Insecta</taxon>
        <taxon>Pterygota</taxon>
        <taxon>Neoptera</taxon>
        <taxon>Endopterygota</taxon>
        <taxon>Coleoptera</taxon>
        <taxon>Polyphaga</taxon>
        <taxon>Cucujiformia</taxon>
        <taxon>Nitidulidae</taxon>
        <taxon>Meligethinae</taxon>
        <taxon>Brassicogethes</taxon>
    </lineage>
</organism>
<dbReference type="SMART" id="SM00184">
    <property type="entry name" value="RING"/>
    <property type="match status" value="1"/>
</dbReference>
<keyword evidence="3" id="KW-0472">Membrane</keyword>
<dbReference type="Gene3D" id="3.30.40.10">
    <property type="entry name" value="Zinc/RING finger domain, C3HC4 (zinc finger)"/>
    <property type="match status" value="1"/>
</dbReference>
<dbReference type="AlphaFoldDB" id="A0A9P0AZ38"/>
<evidence type="ECO:0000313" key="6">
    <source>
        <dbReference type="Proteomes" id="UP001154078"/>
    </source>
</evidence>
<feature type="transmembrane region" description="Helical" evidence="3">
    <location>
        <begin position="44"/>
        <end position="61"/>
    </location>
</feature>
<keyword evidence="6" id="KW-1185">Reference proteome</keyword>
<feature type="transmembrane region" description="Helical" evidence="3">
    <location>
        <begin position="187"/>
        <end position="207"/>
    </location>
</feature>
<keyword evidence="1" id="KW-0863">Zinc-finger</keyword>
<protein>
    <recommendedName>
        <fullName evidence="4">RING-type domain-containing protein</fullName>
    </recommendedName>
</protein>
<keyword evidence="2" id="KW-0862">Zinc</keyword>
<dbReference type="InterPro" id="IPR013083">
    <property type="entry name" value="Znf_RING/FYVE/PHD"/>
</dbReference>
<proteinExistence type="predicted"/>
<dbReference type="Pfam" id="PF13639">
    <property type="entry name" value="zf-RING_2"/>
    <property type="match status" value="1"/>
</dbReference>
<dbReference type="OrthoDB" id="4752984at2759"/>